<dbReference type="AlphaFoldDB" id="A0AAV7ISU6"/>
<evidence type="ECO:0000313" key="2">
    <source>
        <dbReference type="EMBL" id="KAH0555349.1"/>
    </source>
</evidence>
<accession>A0AAV7ISU6</accession>
<gene>
    <name evidence="2" type="ORF">KQX54_017812</name>
</gene>
<name>A0AAV7ISU6_COTGL</name>
<keyword evidence="3" id="KW-1185">Reference proteome</keyword>
<feature type="signal peptide" evidence="1">
    <location>
        <begin position="1"/>
        <end position="19"/>
    </location>
</feature>
<evidence type="ECO:0000313" key="3">
    <source>
        <dbReference type="Proteomes" id="UP000826195"/>
    </source>
</evidence>
<protein>
    <submittedName>
        <fullName evidence="2">Uncharacterized protein</fullName>
    </submittedName>
</protein>
<keyword evidence="1" id="KW-0732">Signal</keyword>
<comment type="caution">
    <text evidence="2">The sequence shown here is derived from an EMBL/GenBank/DDBJ whole genome shotgun (WGS) entry which is preliminary data.</text>
</comment>
<sequence length="81" mass="9345">MKVLVIFLVVLAVSSLAAALSCESSDECTWTHICKDQQCVFRDETYPCAYKDETNCIMSHTPIYRNLDYRFSNPLFLYPPQ</sequence>
<feature type="chain" id="PRO_5044012163" evidence="1">
    <location>
        <begin position="20"/>
        <end position="81"/>
    </location>
</feature>
<dbReference type="Proteomes" id="UP000826195">
    <property type="component" value="Unassembled WGS sequence"/>
</dbReference>
<proteinExistence type="predicted"/>
<organism evidence="2 3">
    <name type="scientific">Cotesia glomerata</name>
    <name type="common">Lepidopteran parasitic wasp</name>
    <name type="synonym">Apanteles glomeratus</name>
    <dbReference type="NCBI Taxonomy" id="32391"/>
    <lineage>
        <taxon>Eukaryota</taxon>
        <taxon>Metazoa</taxon>
        <taxon>Ecdysozoa</taxon>
        <taxon>Arthropoda</taxon>
        <taxon>Hexapoda</taxon>
        <taxon>Insecta</taxon>
        <taxon>Pterygota</taxon>
        <taxon>Neoptera</taxon>
        <taxon>Endopterygota</taxon>
        <taxon>Hymenoptera</taxon>
        <taxon>Apocrita</taxon>
        <taxon>Ichneumonoidea</taxon>
        <taxon>Braconidae</taxon>
        <taxon>Microgastrinae</taxon>
        <taxon>Cotesia</taxon>
    </lineage>
</organism>
<evidence type="ECO:0000256" key="1">
    <source>
        <dbReference type="SAM" id="SignalP"/>
    </source>
</evidence>
<reference evidence="2 3" key="1">
    <citation type="journal article" date="2021" name="J. Hered.">
        <title>A chromosome-level genome assembly of the parasitoid wasp, Cotesia glomerata (Hymenoptera: Braconidae).</title>
        <authorList>
            <person name="Pinto B.J."/>
            <person name="Weis J.J."/>
            <person name="Gamble T."/>
            <person name="Ode P.J."/>
            <person name="Paul R."/>
            <person name="Zaspel J.M."/>
        </authorList>
    </citation>
    <scope>NUCLEOTIDE SEQUENCE [LARGE SCALE GENOMIC DNA]</scope>
    <source>
        <strain evidence="2">CgM1</strain>
    </source>
</reference>
<dbReference type="EMBL" id="JAHXZJ010001119">
    <property type="protein sequence ID" value="KAH0555349.1"/>
    <property type="molecule type" value="Genomic_DNA"/>
</dbReference>
<dbReference type="PROSITE" id="PS51257">
    <property type="entry name" value="PROKAR_LIPOPROTEIN"/>
    <property type="match status" value="1"/>
</dbReference>